<proteinExistence type="predicted"/>
<name>A0A4P6HQH0_9BACT</name>
<dbReference type="GeneID" id="39472007"/>
<dbReference type="Proteomes" id="UP000293296">
    <property type="component" value="Plasmid pDCAR1"/>
</dbReference>
<dbReference type="EMBL" id="CP026539">
    <property type="protein sequence ID" value="QAZ69581.1"/>
    <property type="molecule type" value="Genomic_DNA"/>
</dbReference>
<evidence type="ECO:0008006" key="3">
    <source>
        <dbReference type="Google" id="ProtNLM"/>
    </source>
</evidence>
<dbReference type="KEGG" id="dcb:C3Y92_20035"/>
<evidence type="ECO:0000313" key="2">
    <source>
        <dbReference type="Proteomes" id="UP000293296"/>
    </source>
</evidence>
<dbReference type="OrthoDB" id="7058268at2"/>
<protein>
    <recommendedName>
        <fullName evidence="3">Glycosyltransferase subfamily 4-like N-terminal domain-containing protein</fullName>
    </recommendedName>
</protein>
<geneLocation type="plasmid" evidence="2">
    <name>pdcar1</name>
</geneLocation>
<reference evidence="1 2" key="1">
    <citation type="submission" date="2018-02" db="EMBL/GenBank/DDBJ databases">
        <title>Genome sequence of Desulfovibrio carbinolicus DSM 3852.</title>
        <authorList>
            <person name="Wilbanks E."/>
            <person name="Skennerton C.T."/>
            <person name="Orphan V.J."/>
        </authorList>
    </citation>
    <scope>NUCLEOTIDE SEQUENCE [LARGE SCALE GENOMIC DNA]</scope>
    <source>
        <strain evidence="1 2">DSM 3852</strain>
        <plasmid evidence="2">pdcar1</plasmid>
    </source>
</reference>
<dbReference type="PANTHER" id="PTHR39662">
    <property type="entry name" value="DUF354 DOMAIN-CONTAINING PROTEIN-RELATED"/>
    <property type="match status" value="1"/>
</dbReference>
<accession>A0A4P6HQH0</accession>
<dbReference type="PANTHER" id="PTHR39662:SF1">
    <property type="entry name" value="DUF354 DOMAIN-CONTAINING PROTEIN"/>
    <property type="match status" value="1"/>
</dbReference>
<sequence length="271" mass="30874">MRIALSIEHPAWAYQFRHLVALLRQHGHDVRLLAIDKDHSYALLDAFGYAYDRIAPTTGVGVVQKGWLFFLTTVRMYWVLRRYRPDVLLGRASPMLAVCAFFLRIPHILFEDTEHSRFSLFFCQLFSTAIITPQSFTRDLGPKQIRQPIYKELFYLHPSVFRPDVAAVAEQGLNPDRPFVLLRFVAWTASHDFGLQGLSPQEQLGIVEQLSQVAQVVVSCEGELPQQLTQYAYRLPVSRMHHLLAHAALYVGEGATMASEASVLWRPLSVP</sequence>
<keyword evidence="1" id="KW-0614">Plasmid</keyword>
<evidence type="ECO:0000313" key="1">
    <source>
        <dbReference type="EMBL" id="QAZ69581.1"/>
    </source>
</evidence>
<dbReference type="InterPro" id="IPR007152">
    <property type="entry name" value="DUF354"/>
</dbReference>
<organism evidence="1 2">
    <name type="scientific">Solidesulfovibrio carbinolicus</name>
    <dbReference type="NCBI Taxonomy" id="296842"/>
    <lineage>
        <taxon>Bacteria</taxon>
        <taxon>Pseudomonadati</taxon>
        <taxon>Thermodesulfobacteriota</taxon>
        <taxon>Desulfovibrionia</taxon>
        <taxon>Desulfovibrionales</taxon>
        <taxon>Desulfovibrionaceae</taxon>
        <taxon>Solidesulfovibrio</taxon>
    </lineage>
</organism>
<dbReference type="SUPFAM" id="SSF53756">
    <property type="entry name" value="UDP-Glycosyltransferase/glycogen phosphorylase"/>
    <property type="match status" value="1"/>
</dbReference>
<dbReference type="AlphaFoldDB" id="A0A4P6HQH0"/>
<keyword evidence="2" id="KW-1185">Reference proteome</keyword>
<gene>
    <name evidence="1" type="ORF">C3Y92_20035</name>
</gene>
<dbReference type="RefSeq" id="WP_129356004.1">
    <property type="nucleotide sequence ID" value="NZ_CP026539.1"/>
</dbReference>